<reference evidence="1" key="1">
    <citation type="submission" date="2021-06" db="EMBL/GenBank/DDBJ databases">
        <title>Comparative genomics, transcriptomics and evolutionary studies reveal genomic signatures of adaptation to plant cell wall in hemibiotrophic fungi.</title>
        <authorList>
            <consortium name="DOE Joint Genome Institute"/>
            <person name="Baroncelli R."/>
            <person name="Diaz J.F."/>
            <person name="Benocci T."/>
            <person name="Peng M."/>
            <person name="Battaglia E."/>
            <person name="Haridas S."/>
            <person name="Andreopoulos W."/>
            <person name="Labutti K."/>
            <person name="Pangilinan J."/>
            <person name="Floch G.L."/>
            <person name="Makela M.R."/>
            <person name="Henrissat B."/>
            <person name="Grigoriev I.V."/>
            <person name="Crouch J.A."/>
            <person name="De Vries R.P."/>
            <person name="Sukno S.A."/>
            <person name="Thon M.R."/>
        </authorList>
    </citation>
    <scope>NUCLEOTIDE SEQUENCE</scope>
    <source>
        <strain evidence="1">MAFF235873</strain>
    </source>
</reference>
<evidence type="ECO:0000313" key="1">
    <source>
        <dbReference type="EMBL" id="KAK2035543.1"/>
    </source>
</evidence>
<proteinExistence type="predicted"/>
<name>A0AAD9HUX4_9PEZI</name>
<evidence type="ECO:0000313" key="2">
    <source>
        <dbReference type="Proteomes" id="UP001232148"/>
    </source>
</evidence>
<gene>
    <name evidence="1" type="ORF">LX32DRAFT_1931</name>
</gene>
<dbReference type="Proteomes" id="UP001232148">
    <property type="component" value="Unassembled WGS sequence"/>
</dbReference>
<sequence length="176" mass="19215">MAVEDGELTRELIESQHTFTHMARHDHLLGINQLVHRQAHLIQTHTASFPDTFKPCDSSRSFLNPLSSWIALVILHLSTSGADYSVVSSTTNTSISGRDVTLLPLTSRHTHTHSLSSTLGGRDVITLDISTHTHSLSSTLGGRDVITHTLDISTHTHTLSLLPSHNILRVLPLATA</sequence>
<comment type="caution">
    <text evidence="1">The sequence shown here is derived from an EMBL/GenBank/DDBJ whole genome shotgun (WGS) entry which is preliminary data.</text>
</comment>
<dbReference type="EMBL" id="MU842808">
    <property type="protein sequence ID" value="KAK2035543.1"/>
    <property type="molecule type" value="Genomic_DNA"/>
</dbReference>
<organism evidence="1 2">
    <name type="scientific">Colletotrichum zoysiae</name>
    <dbReference type="NCBI Taxonomy" id="1216348"/>
    <lineage>
        <taxon>Eukaryota</taxon>
        <taxon>Fungi</taxon>
        <taxon>Dikarya</taxon>
        <taxon>Ascomycota</taxon>
        <taxon>Pezizomycotina</taxon>
        <taxon>Sordariomycetes</taxon>
        <taxon>Hypocreomycetidae</taxon>
        <taxon>Glomerellales</taxon>
        <taxon>Glomerellaceae</taxon>
        <taxon>Colletotrichum</taxon>
        <taxon>Colletotrichum graminicola species complex</taxon>
    </lineage>
</organism>
<dbReference type="AlphaFoldDB" id="A0AAD9HUX4"/>
<protein>
    <submittedName>
        <fullName evidence="1">Uncharacterized protein</fullName>
    </submittedName>
</protein>
<keyword evidence="2" id="KW-1185">Reference proteome</keyword>
<accession>A0AAD9HUX4</accession>